<dbReference type="InterPro" id="IPR002696">
    <property type="entry name" value="Membr_insert_effic_factor_YidD"/>
</dbReference>
<feature type="compositionally biased region" description="Acidic residues" evidence="1">
    <location>
        <begin position="80"/>
        <end position="91"/>
    </location>
</feature>
<reference evidence="2" key="1">
    <citation type="submission" date="2023-08" db="EMBL/GenBank/DDBJ databases">
        <authorList>
            <person name="Audoor S."/>
            <person name="Bilcke G."/>
        </authorList>
    </citation>
    <scope>NUCLEOTIDE SEQUENCE</scope>
</reference>
<name>A0AAD2CPY1_9STRA</name>
<dbReference type="SMART" id="SM01234">
    <property type="entry name" value="Haemolytic"/>
    <property type="match status" value="1"/>
</dbReference>
<dbReference type="HAMAP" id="MF_00386">
    <property type="entry name" value="UPF0161_YidD"/>
    <property type="match status" value="1"/>
</dbReference>
<dbReference type="Proteomes" id="UP001295423">
    <property type="component" value="Unassembled WGS sequence"/>
</dbReference>
<sequence>MISRALFSKELFSRSILKSNGGILVAALKGMTRSMEKHPAAKPMMVLGAGVILSQRVFQGYPSIPLFRSAEDEESRPTTDEDSNCNEEEDNDSKLPMTAAMVGTIGIYKNYISPLLPPACRFLPTCSQYGVQAIEEFGPTKGCVLTAWRLLRCSPFGGRGYDPPKWPPVPYNYGSY</sequence>
<proteinExistence type="inferred from homology"/>
<evidence type="ECO:0008006" key="4">
    <source>
        <dbReference type="Google" id="ProtNLM"/>
    </source>
</evidence>
<keyword evidence="3" id="KW-1185">Reference proteome</keyword>
<feature type="region of interest" description="Disordered" evidence="1">
    <location>
        <begin position="69"/>
        <end position="93"/>
    </location>
</feature>
<comment type="caution">
    <text evidence="2">The sequence shown here is derived from an EMBL/GenBank/DDBJ whole genome shotgun (WGS) entry which is preliminary data.</text>
</comment>
<gene>
    <name evidence="2" type="ORF">CYCCA115_LOCUS7770</name>
</gene>
<dbReference type="NCBIfam" id="TIGR00278">
    <property type="entry name" value="membrane protein insertion efficiency factor YidD"/>
    <property type="match status" value="1"/>
</dbReference>
<dbReference type="PANTHER" id="PTHR33383:SF1">
    <property type="entry name" value="MEMBRANE PROTEIN INSERTION EFFICIENCY FACTOR-RELATED"/>
    <property type="match status" value="1"/>
</dbReference>
<dbReference type="AlphaFoldDB" id="A0AAD2CPY1"/>
<protein>
    <recommendedName>
        <fullName evidence="4">Membrane protein insertion efficiency factor</fullName>
    </recommendedName>
</protein>
<organism evidence="2 3">
    <name type="scientific">Cylindrotheca closterium</name>
    <dbReference type="NCBI Taxonomy" id="2856"/>
    <lineage>
        <taxon>Eukaryota</taxon>
        <taxon>Sar</taxon>
        <taxon>Stramenopiles</taxon>
        <taxon>Ochrophyta</taxon>
        <taxon>Bacillariophyta</taxon>
        <taxon>Bacillariophyceae</taxon>
        <taxon>Bacillariophycidae</taxon>
        <taxon>Bacillariales</taxon>
        <taxon>Bacillariaceae</taxon>
        <taxon>Cylindrotheca</taxon>
    </lineage>
</organism>
<dbReference type="Pfam" id="PF01809">
    <property type="entry name" value="YidD"/>
    <property type="match status" value="1"/>
</dbReference>
<evidence type="ECO:0000313" key="3">
    <source>
        <dbReference type="Proteomes" id="UP001295423"/>
    </source>
</evidence>
<dbReference type="PANTHER" id="PTHR33383">
    <property type="entry name" value="MEMBRANE PROTEIN INSERTION EFFICIENCY FACTOR-RELATED"/>
    <property type="match status" value="1"/>
</dbReference>
<evidence type="ECO:0000256" key="1">
    <source>
        <dbReference type="SAM" id="MobiDB-lite"/>
    </source>
</evidence>
<accession>A0AAD2CPY1</accession>
<dbReference type="EMBL" id="CAKOGP040001112">
    <property type="protein sequence ID" value="CAJ1942084.1"/>
    <property type="molecule type" value="Genomic_DNA"/>
</dbReference>
<evidence type="ECO:0000313" key="2">
    <source>
        <dbReference type="EMBL" id="CAJ1942084.1"/>
    </source>
</evidence>